<evidence type="ECO:0000313" key="1">
    <source>
        <dbReference type="EMBL" id="KAL2453551.1"/>
    </source>
</evidence>
<name>A0ABD1NSJ8_9LAMI</name>
<organism evidence="1 2">
    <name type="scientific">Abeliophyllum distichum</name>
    <dbReference type="NCBI Taxonomy" id="126358"/>
    <lineage>
        <taxon>Eukaryota</taxon>
        <taxon>Viridiplantae</taxon>
        <taxon>Streptophyta</taxon>
        <taxon>Embryophyta</taxon>
        <taxon>Tracheophyta</taxon>
        <taxon>Spermatophyta</taxon>
        <taxon>Magnoliopsida</taxon>
        <taxon>eudicotyledons</taxon>
        <taxon>Gunneridae</taxon>
        <taxon>Pentapetalae</taxon>
        <taxon>asterids</taxon>
        <taxon>lamiids</taxon>
        <taxon>Lamiales</taxon>
        <taxon>Oleaceae</taxon>
        <taxon>Forsythieae</taxon>
        <taxon>Abeliophyllum</taxon>
    </lineage>
</organism>
<dbReference type="Proteomes" id="UP001604336">
    <property type="component" value="Unassembled WGS sequence"/>
</dbReference>
<evidence type="ECO:0000313" key="2">
    <source>
        <dbReference type="Proteomes" id="UP001604336"/>
    </source>
</evidence>
<keyword evidence="2" id="KW-1185">Reference proteome</keyword>
<accession>A0ABD1NSJ8</accession>
<reference evidence="2" key="1">
    <citation type="submission" date="2024-07" db="EMBL/GenBank/DDBJ databases">
        <title>Two chromosome-level genome assemblies of Korean endemic species Abeliophyllum distichum and Forsythia ovata (Oleaceae).</title>
        <authorList>
            <person name="Jang H."/>
        </authorList>
    </citation>
    <scope>NUCLEOTIDE SEQUENCE [LARGE SCALE GENOMIC DNA]</scope>
</reference>
<gene>
    <name evidence="1" type="ORF">Adt_48948</name>
</gene>
<protein>
    <submittedName>
        <fullName evidence="1">CCHC-type domain-containing protein</fullName>
    </submittedName>
</protein>
<dbReference type="EMBL" id="JBFOLK010000639">
    <property type="protein sequence ID" value="KAL2453551.1"/>
    <property type="molecule type" value="Genomic_DNA"/>
</dbReference>
<sequence length="171" mass="19971">MEIFLQLLLNQTHLLYGRALFGEGRCFQEDYIEGSDEVIRLECLEINGFHKTHLSCYYNRTAIQIFVLLTSFTPSGSWYVGLIIRDFWPIDSEAILAIPLGLGCSTDRMIWHYEMHGKYTVKSGYRWLMKSKTSQAESTAGYELTWWKTLWSLAAPLRYAYFYGVFTIMPF</sequence>
<dbReference type="AlphaFoldDB" id="A0ABD1NSJ8"/>
<proteinExistence type="predicted"/>
<comment type="caution">
    <text evidence="1">The sequence shown here is derived from an EMBL/GenBank/DDBJ whole genome shotgun (WGS) entry which is preliminary data.</text>
</comment>